<evidence type="ECO:0000256" key="7">
    <source>
        <dbReference type="SAM" id="Phobius"/>
    </source>
</evidence>
<feature type="transmembrane region" description="Helical" evidence="7">
    <location>
        <begin position="92"/>
        <end position="111"/>
    </location>
</feature>
<evidence type="ECO:0000256" key="5">
    <source>
        <dbReference type="ARBA" id="ARBA00022989"/>
    </source>
</evidence>
<evidence type="ECO:0000259" key="8">
    <source>
        <dbReference type="Pfam" id="PF01694"/>
    </source>
</evidence>
<dbReference type="GO" id="GO:0016020">
    <property type="term" value="C:membrane"/>
    <property type="evidence" value="ECO:0007669"/>
    <property type="project" value="UniProtKB-SubCell"/>
</dbReference>
<keyword evidence="3 7" id="KW-0812">Transmembrane</keyword>
<dbReference type="GO" id="GO:0006508">
    <property type="term" value="P:proteolysis"/>
    <property type="evidence" value="ECO:0007669"/>
    <property type="project" value="UniProtKB-KW"/>
</dbReference>
<dbReference type="PANTHER" id="PTHR43731:SF14">
    <property type="entry name" value="PRESENILIN-ASSOCIATED RHOMBOID-LIKE PROTEIN, MITOCHONDRIAL"/>
    <property type="match status" value="1"/>
</dbReference>
<dbReference type="EMBL" id="CACVAX010000050">
    <property type="protein sequence ID" value="CAA6817669.1"/>
    <property type="molecule type" value="Genomic_DNA"/>
</dbReference>
<dbReference type="InterPro" id="IPR050925">
    <property type="entry name" value="Rhomboid_protease_S54"/>
</dbReference>
<keyword evidence="4" id="KW-0378">Hydrolase</keyword>
<evidence type="ECO:0000256" key="6">
    <source>
        <dbReference type="ARBA" id="ARBA00023136"/>
    </source>
</evidence>
<dbReference type="PANTHER" id="PTHR43731">
    <property type="entry name" value="RHOMBOID PROTEASE"/>
    <property type="match status" value="1"/>
</dbReference>
<evidence type="ECO:0000256" key="3">
    <source>
        <dbReference type="ARBA" id="ARBA00022692"/>
    </source>
</evidence>
<feature type="transmembrane region" description="Helical" evidence="7">
    <location>
        <begin position="117"/>
        <end position="137"/>
    </location>
</feature>
<evidence type="ECO:0000256" key="1">
    <source>
        <dbReference type="ARBA" id="ARBA00004141"/>
    </source>
</evidence>
<comment type="similarity">
    <text evidence="2">Belongs to the peptidase S54 family.</text>
</comment>
<dbReference type="InterPro" id="IPR022764">
    <property type="entry name" value="Peptidase_S54_rhomboid_dom"/>
</dbReference>
<name>A0A6S6TSH7_9BACT</name>
<dbReference type="Pfam" id="PF01694">
    <property type="entry name" value="Rhomboid"/>
    <property type="match status" value="1"/>
</dbReference>
<feature type="domain" description="Peptidase S54 rhomboid" evidence="8">
    <location>
        <begin position="52"/>
        <end position="191"/>
    </location>
</feature>
<reference evidence="9" key="1">
    <citation type="submission" date="2020-01" db="EMBL/GenBank/DDBJ databases">
        <authorList>
            <person name="Meier V. D."/>
            <person name="Meier V D."/>
        </authorList>
    </citation>
    <scope>NUCLEOTIDE SEQUENCE</scope>
    <source>
        <strain evidence="9">HLG_WM_MAG_04</strain>
    </source>
</reference>
<dbReference type="GO" id="GO:0004252">
    <property type="term" value="F:serine-type endopeptidase activity"/>
    <property type="evidence" value="ECO:0007669"/>
    <property type="project" value="InterPro"/>
</dbReference>
<feature type="transmembrane region" description="Helical" evidence="7">
    <location>
        <begin position="149"/>
        <end position="166"/>
    </location>
</feature>
<dbReference type="SUPFAM" id="SSF144091">
    <property type="entry name" value="Rhomboid-like"/>
    <property type="match status" value="1"/>
</dbReference>
<sequence>MNYLEKYKEYPLTYGLMLISIVVFILGALSPSLDQYFYENGVLHGYSVIVKGDFLRLISSTFLHSDAVHIVMNMLSLYIVGTMVEKLFSKTAYLSLYFISAFFGSFAAIYMDLGVQAVGASGAIFGLFGALAGFAFVHRNTMRNQFIAFMKNFGLILVLNLAIGFAFPSISISAHVGGLIAGMLGGFIIAKNAKYLGLYAIGSFLLLFVLYKYFLILYNAV</sequence>
<dbReference type="Gene3D" id="1.20.1540.10">
    <property type="entry name" value="Rhomboid-like"/>
    <property type="match status" value="1"/>
</dbReference>
<protein>
    <submittedName>
        <fullName evidence="9">FIG056164: rhomboid family serine protease</fullName>
    </submittedName>
</protein>
<feature type="transmembrane region" description="Helical" evidence="7">
    <location>
        <begin position="62"/>
        <end position="80"/>
    </location>
</feature>
<accession>A0A6S6TSH7</accession>
<comment type="subcellular location">
    <subcellularLocation>
        <location evidence="1">Membrane</location>
        <topology evidence="1">Multi-pass membrane protein</topology>
    </subcellularLocation>
</comment>
<dbReference type="InterPro" id="IPR035952">
    <property type="entry name" value="Rhomboid-like_sf"/>
</dbReference>
<evidence type="ECO:0000313" key="9">
    <source>
        <dbReference type="EMBL" id="CAA6817669.1"/>
    </source>
</evidence>
<evidence type="ECO:0000256" key="2">
    <source>
        <dbReference type="ARBA" id="ARBA00009045"/>
    </source>
</evidence>
<evidence type="ECO:0000256" key="4">
    <source>
        <dbReference type="ARBA" id="ARBA00022801"/>
    </source>
</evidence>
<keyword evidence="9" id="KW-0645">Protease</keyword>
<keyword evidence="6 7" id="KW-0472">Membrane</keyword>
<feature type="transmembrane region" description="Helical" evidence="7">
    <location>
        <begin position="12"/>
        <end position="33"/>
    </location>
</feature>
<keyword evidence="5 7" id="KW-1133">Transmembrane helix</keyword>
<feature type="transmembrane region" description="Helical" evidence="7">
    <location>
        <begin position="172"/>
        <end position="190"/>
    </location>
</feature>
<gene>
    <name evidence="9" type="ORF">HELGO_WM8127</name>
</gene>
<dbReference type="AlphaFoldDB" id="A0A6S6TSH7"/>
<organism evidence="9">
    <name type="scientific">uncultured Sulfurovum sp</name>
    <dbReference type="NCBI Taxonomy" id="269237"/>
    <lineage>
        <taxon>Bacteria</taxon>
        <taxon>Pseudomonadati</taxon>
        <taxon>Campylobacterota</taxon>
        <taxon>Epsilonproteobacteria</taxon>
        <taxon>Campylobacterales</taxon>
        <taxon>Sulfurovaceae</taxon>
        <taxon>Sulfurovum</taxon>
        <taxon>environmental samples</taxon>
    </lineage>
</organism>
<proteinExistence type="inferred from homology"/>
<feature type="transmembrane region" description="Helical" evidence="7">
    <location>
        <begin position="197"/>
        <end position="218"/>
    </location>
</feature>